<organism evidence="2 3">
    <name type="scientific">Solicola gregarius</name>
    <dbReference type="NCBI Taxonomy" id="2908642"/>
    <lineage>
        <taxon>Bacteria</taxon>
        <taxon>Bacillati</taxon>
        <taxon>Actinomycetota</taxon>
        <taxon>Actinomycetes</taxon>
        <taxon>Propionibacteriales</taxon>
        <taxon>Nocardioidaceae</taxon>
        <taxon>Solicola</taxon>
    </lineage>
</organism>
<proteinExistence type="predicted"/>
<keyword evidence="1" id="KW-1133">Transmembrane helix</keyword>
<dbReference type="EMBL" id="CP094970">
    <property type="protein sequence ID" value="UYM06888.1"/>
    <property type="molecule type" value="Genomic_DNA"/>
</dbReference>
<feature type="transmembrane region" description="Helical" evidence="1">
    <location>
        <begin position="108"/>
        <end position="129"/>
    </location>
</feature>
<feature type="transmembrane region" description="Helical" evidence="1">
    <location>
        <begin position="204"/>
        <end position="223"/>
    </location>
</feature>
<dbReference type="KEGG" id="sgrg:L0C25_07380"/>
<evidence type="ECO:0000313" key="2">
    <source>
        <dbReference type="EMBL" id="UYM06888.1"/>
    </source>
</evidence>
<feature type="transmembrane region" description="Helical" evidence="1">
    <location>
        <begin position="81"/>
        <end position="102"/>
    </location>
</feature>
<sequence>MIRPWATTALIATVASLALALVGLPSPVLFGALVGGMAYAVLGSRQLALPGWSFAVGQAIIGVTIGALVDVDTLAALRLDLWPILGACIVTLVLSIIGGYAFRRGHEMSPATGVFAMIAGGASGVTAIARDLGADERVVAVVQYLRVLLVLIAMPVVTAVVFRPERDSAAAGLGGDTTLLGGTAFTVVCVAVGLLVGRVSRMPAGSLLGPLVISVLLSVSGWFDPIGGAGVPDVLVNAGYALIGIQVGLRFTRASLRAIAALLPRAILTIGVMIVACAGLGVVLAALTDVSALDGYLATTPGGLYAVLATAIATGSNVTFVLGTQVARLLVMLLAAPLLARLLRGRT</sequence>
<dbReference type="Proteomes" id="UP001164390">
    <property type="component" value="Chromosome"/>
</dbReference>
<evidence type="ECO:0000313" key="3">
    <source>
        <dbReference type="Proteomes" id="UP001164390"/>
    </source>
</evidence>
<feature type="transmembrane region" description="Helical" evidence="1">
    <location>
        <begin position="47"/>
        <end position="69"/>
    </location>
</feature>
<dbReference type="InterPro" id="IPR007820">
    <property type="entry name" value="AbrB_fam"/>
</dbReference>
<keyword evidence="1" id="KW-0472">Membrane</keyword>
<gene>
    <name evidence="2" type="ORF">L0C25_07380</name>
</gene>
<dbReference type="PANTHER" id="PTHR38457">
    <property type="entry name" value="REGULATOR ABRB-RELATED"/>
    <property type="match status" value="1"/>
</dbReference>
<reference evidence="2" key="1">
    <citation type="submission" date="2022-01" db="EMBL/GenBank/DDBJ databases">
        <title>Nocardioidaceae gen. sp. A5X3R13.</title>
        <authorList>
            <person name="Lopez Marin M.A."/>
            <person name="Uhlik O."/>
        </authorList>
    </citation>
    <scope>NUCLEOTIDE SEQUENCE</scope>
    <source>
        <strain evidence="2">A5X3R13</strain>
    </source>
</reference>
<dbReference type="Pfam" id="PF05145">
    <property type="entry name" value="AbrB"/>
    <property type="match status" value="1"/>
</dbReference>
<dbReference type="PANTHER" id="PTHR38457:SF1">
    <property type="entry name" value="REGULATOR ABRB-RELATED"/>
    <property type="match status" value="1"/>
</dbReference>
<keyword evidence="1" id="KW-0812">Transmembrane</keyword>
<dbReference type="PIRSF" id="PIRSF038991">
    <property type="entry name" value="Protein_AbrB"/>
    <property type="match status" value="1"/>
</dbReference>
<dbReference type="GO" id="GO:0010468">
    <property type="term" value="P:regulation of gene expression"/>
    <property type="evidence" value="ECO:0007669"/>
    <property type="project" value="InterPro"/>
</dbReference>
<dbReference type="NCBIfam" id="TIGR03082">
    <property type="entry name" value="Gneg_AbrB_dup"/>
    <property type="match status" value="2"/>
</dbReference>
<dbReference type="GO" id="GO:0016020">
    <property type="term" value="C:membrane"/>
    <property type="evidence" value="ECO:0007669"/>
    <property type="project" value="InterPro"/>
</dbReference>
<name>A0AA46TKN7_9ACTN</name>
<feature type="transmembrane region" description="Helical" evidence="1">
    <location>
        <begin position="235"/>
        <end position="254"/>
    </location>
</feature>
<protein>
    <submittedName>
        <fullName evidence="2">AbrB family transcriptional regulator</fullName>
    </submittedName>
</protein>
<dbReference type="AlphaFoldDB" id="A0AA46TKN7"/>
<evidence type="ECO:0000256" key="1">
    <source>
        <dbReference type="SAM" id="Phobius"/>
    </source>
</evidence>
<dbReference type="RefSeq" id="WP_271635815.1">
    <property type="nucleotide sequence ID" value="NZ_CP094970.1"/>
</dbReference>
<keyword evidence="3" id="KW-1185">Reference proteome</keyword>
<accession>A0AA46TKN7</accession>
<feature type="transmembrane region" description="Helical" evidence="1">
    <location>
        <begin position="266"/>
        <end position="287"/>
    </location>
</feature>
<dbReference type="InterPro" id="IPR017516">
    <property type="entry name" value="AbrB_dup"/>
</dbReference>
<feature type="transmembrane region" description="Helical" evidence="1">
    <location>
        <begin position="141"/>
        <end position="162"/>
    </location>
</feature>
<feature type="transmembrane region" description="Helical" evidence="1">
    <location>
        <begin position="177"/>
        <end position="197"/>
    </location>
</feature>